<dbReference type="AlphaFoldDB" id="A0AAN9ESL3"/>
<dbReference type="Proteomes" id="UP001359559">
    <property type="component" value="Unassembled WGS sequence"/>
</dbReference>
<accession>A0AAN9ESL3</accession>
<keyword evidence="1" id="KW-1133">Transmembrane helix</keyword>
<evidence type="ECO:0000313" key="2">
    <source>
        <dbReference type="EMBL" id="KAK7262468.1"/>
    </source>
</evidence>
<keyword evidence="1" id="KW-0812">Transmembrane</keyword>
<keyword evidence="3" id="KW-1185">Reference proteome</keyword>
<keyword evidence="1" id="KW-0472">Membrane</keyword>
<name>A0AAN9ESL3_CLITE</name>
<organism evidence="2 3">
    <name type="scientific">Clitoria ternatea</name>
    <name type="common">Butterfly pea</name>
    <dbReference type="NCBI Taxonomy" id="43366"/>
    <lineage>
        <taxon>Eukaryota</taxon>
        <taxon>Viridiplantae</taxon>
        <taxon>Streptophyta</taxon>
        <taxon>Embryophyta</taxon>
        <taxon>Tracheophyta</taxon>
        <taxon>Spermatophyta</taxon>
        <taxon>Magnoliopsida</taxon>
        <taxon>eudicotyledons</taxon>
        <taxon>Gunneridae</taxon>
        <taxon>Pentapetalae</taxon>
        <taxon>rosids</taxon>
        <taxon>fabids</taxon>
        <taxon>Fabales</taxon>
        <taxon>Fabaceae</taxon>
        <taxon>Papilionoideae</taxon>
        <taxon>50 kb inversion clade</taxon>
        <taxon>NPAAA clade</taxon>
        <taxon>indigoferoid/millettioid clade</taxon>
        <taxon>Phaseoleae</taxon>
        <taxon>Clitoria</taxon>
    </lineage>
</organism>
<sequence length="75" mass="8393">MLTSPTFKFLLLLCSESHFALVVGSFFVLTSCFWCLVKNVFWCDWGLSVELAQEESGHCCITLSQDAFAFSLTDA</sequence>
<proteinExistence type="predicted"/>
<reference evidence="2 3" key="1">
    <citation type="submission" date="2024-01" db="EMBL/GenBank/DDBJ databases">
        <title>The genomes of 5 underutilized Papilionoideae crops provide insights into root nodulation and disease resistance.</title>
        <authorList>
            <person name="Yuan L."/>
        </authorList>
    </citation>
    <scope>NUCLEOTIDE SEQUENCE [LARGE SCALE GENOMIC DNA]</scope>
    <source>
        <strain evidence="2">LY-2023</strain>
        <tissue evidence="2">Leaf</tissue>
    </source>
</reference>
<gene>
    <name evidence="2" type="ORF">RJT34_30041</name>
</gene>
<comment type="caution">
    <text evidence="2">The sequence shown here is derived from an EMBL/GenBank/DDBJ whole genome shotgun (WGS) entry which is preliminary data.</text>
</comment>
<evidence type="ECO:0000313" key="3">
    <source>
        <dbReference type="Proteomes" id="UP001359559"/>
    </source>
</evidence>
<dbReference type="EMBL" id="JAYKXN010000008">
    <property type="protein sequence ID" value="KAK7262468.1"/>
    <property type="molecule type" value="Genomic_DNA"/>
</dbReference>
<protein>
    <submittedName>
        <fullName evidence="2">Uncharacterized protein</fullName>
    </submittedName>
</protein>
<evidence type="ECO:0000256" key="1">
    <source>
        <dbReference type="SAM" id="Phobius"/>
    </source>
</evidence>
<feature type="transmembrane region" description="Helical" evidence="1">
    <location>
        <begin position="20"/>
        <end position="37"/>
    </location>
</feature>